<keyword evidence="2" id="KW-1185">Reference proteome</keyword>
<evidence type="ECO:0000313" key="2">
    <source>
        <dbReference type="Proteomes" id="UP000682416"/>
    </source>
</evidence>
<dbReference type="AlphaFoldDB" id="A0A975QJF0"/>
<reference evidence="1" key="1">
    <citation type="submission" date="2021-05" db="EMBL/GenBank/DDBJ databases">
        <authorList>
            <person name="Kaiqin L."/>
            <person name="Jian G."/>
        </authorList>
    </citation>
    <scope>NUCLEOTIDE SEQUENCE</scope>
    <source>
        <strain evidence="1">HDS5</strain>
    </source>
</reference>
<proteinExistence type="predicted"/>
<sequence>MAEQSGVFADSDLDTAEDLARWYRQFAPSGVVTAGPDAGQRMEVTANGTGLITIGTGYALVGGYWYRISAPETRGIQANTSGQPRRDLVVVRADPQADEATVVILPGSPGASTPPNPTRNPAGVWDLVLGVIVVAGGPPSSHRGTWTCGFGS</sequence>
<accession>A0A975QJF0</accession>
<evidence type="ECO:0000313" key="1">
    <source>
        <dbReference type="EMBL" id="QVJ00319.1"/>
    </source>
</evidence>
<name>A0A975QJF0_9ACTN</name>
<dbReference type="KEGG" id="nec:KGD82_16280"/>
<dbReference type="Proteomes" id="UP000682416">
    <property type="component" value="Chromosome"/>
</dbReference>
<dbReference type="EMBL" id="CP074402">
    <property type="protein sequence ID" value="QVJ00319.1"/>
    <property type="molecule type" value="Genomic_DNA"/>
</dbReference>
<protein>
    <submittedName>
        <fullName evidence="1">Uncharacterized protein</fullName>
    </submittedName>
</protein>
<organism evidence="1 2">
    <name type="scientific">Nocardiopsis eucommiae</name>
    <dbReference type="NCBI Taxonomy" id="2831970"/>
    <lineage>
        <taxon>Bacteria</taxon>
        <taxon>Bacillati</taxon>
        <taxon>Actinomycetota</taxon>
        <taxon>Actinomycetes</taxon>
        <taxon>Streptosporangiales</taxon>
        <taxon>Nocardiopsidaceae</taxon>
        <taxon>Nocardiopsis</taxon>
    </lineage>
</organism>
<gene>
    <name evidence="1" type="ORF">KGD82_16280</name>
</gene>